<evidence type="ECO:0000313" key="15">
    <source>
        <dbReference type="Proteomes" id="UP000298416"/>
    </source>
</evidence>
<dbReference type="FunFam" id="3.80.10.10:FF:000041">
    <property type="entry name" value="LRR receptor-like serine/threonine-protein kinase ERECTA"/>
    <property type="match status" value="1"/>
</dbReference>
<dbReference type="Pfam" id="PF00560">
    <property type="entry name" value="LRR_1"/>
    <property type="match status" value="3"/>
</dbReference>
<dbReference type="GO" id="GO:0005886">
    <property type="term" value="C:plasma membrane"/>
    <property type="evidence" value="ECO:0007669"/>
    <property type="project" value="UniProtKB-SubCell"/>
</dbReference>
<evidence type="ECO:0000256" key="5">
    <source>
        <dbReference type="ARBA" id="ARBA00022614"/>
    </source>
</evidence>
<comment type="subcellular location">
    <subcellularLocation>
        <location evidence="1">Cell membrane</location>
    </subcellularLocation>
    <subcellularLocation>
        <location evidence="2">Membrane</location>
        <topology evidence="2">Single-pass type I membrane protein</topology>
    </subcellularLocation>
</comment>
<comment type="similarity">
    <text evidence="3">Belongs to the RLP family.</text>
</comment>
<dbReference type="InterPro" id="IPR053211">
    <property type="entry name" value="DNA_repair-toleration"/>
</dbReference>
<dbReference type="SUPFAM" id="SSF52047">
    <property type="entry name" value="RNI-like"/>
    <property type="match status" value="1"/>
</dbReference>
<evidence type="ECO:0000313" key="14">
    <source>
        <dbReference type="EMBL" id="KAG6404553.1"/>
    </source>
</evidence>
<dbReference type="InterPro" id="IPR003591">
    <property type="entry name" value="Leu-rich_rpt_typical-subtyp"/>
</dbReference>
<dbReference type="InterPro" id="IPR032675">
    <property type="entry name" value="LRR_dom_sf"/>
</dbReference>
<feature type="domain" description="Leucine-rich repeat-containing N-terminal plant-type" evidence="13">
    <location>
        <begin position="326"/>
        <end position="366"/>
    </location>
</feature>
<reference evidence="14" key="2">
    <citation type="submission" date="2020-08" db="EMBL/GenBank/DDBJ databases">
        <title>Plant Genome Project.</title>
        <authorList>
            <person name="Zhang R.-G."/>
        </authorList>
    </citation>
    <scope>NUCLEOTIDE SEQUENCE</scope>
    <source>
        <strain evidence="14">Huo1</strain>
        <tissue evidence="14">Leaf</tissue>
    </source>
</reference>
<evidence type="ECO:0000256" key="6">
    <source>
        <dbReference type="ARBA" id="ARBA00022692"/>
    </source>
</evidence>
<dbReference type="Pfam" id="PF13855">
    <property type="entry name" value="LRR_8"/>
    <property type="match status" value="1"/>
</dbReference>
<evidence type="ECO:0000256" key="7">
    <source>
        <dbReference type="ARBA" id="ARBA00022729"/>
    </source>
</evidence>
<evidence type="ECO:0000256" key="3">
    <source>
        <dbReference type="ARBA" id="ARBA00009592"/>
    </source>
</evidence>
<evidence type="ECO:0000256" key="4">
    <source>
        <dbReference type="ARBA" id="ARBA00022475"/>
    </source>
</evidence>
<dbReference type="InterPro" id="IPR013210">
    <property type="entry name" value="LRR_N_plant-typ"/>
</dbReference>
<evidence type="ECO:0000256" key="2">
    <source>
        <dbReference type="ARBA" id="ARBA00004479"/>
    </source>
</evidence>
<dbReference type="FunFam" id="3.80.10.10:FF:000275">
    <property type="entry name" value="Leucine-rich repeat receptor-like protein kinase"/>
    <property type="match status" value="1"/>
</dbReference>
<keyword evidence="10" id="KW-0472">Membrane</keyword>
<dbReference type="SMART" id="SM00369">
    <property type="entry name" value="LRR_TYP"/>
    <property type="match status" value="4"/>
</dbReference>
<evidence type="ECO:0000256" key="9">
    <source>
        <dbReference type="ARBA" id="ARBA00022989"/>
    </source>
</evidence>
<keyword evidence="9" id="KW-1133">Transmembrane helix</keyword>
<organism evidence="14">
    <name type="scientific">Salvia splendens</name>
    <name type="common">Scarlet sage</name>
    <dbReference type="NCBI Taxonomy" id="180675"/>
    <lineage>
        <taxon>Eukaryota</taxon>
        <taxon>Viridiplantae</taxon>
        <taxon>Streptophyta</taxon>
        <taxon>Embryophyta</taxon>
        <taxon>Tracheophyta</taxon>
        <taxon>Spermatophyta</taxon>
        <taxon>Magnoliopsida</taxon>
        <taxon>eudicotyledons</taxon>
        <taxon>Gunneridae</taxon>
        <taxon>Pentapetalae</taxon>
        <taxon>asterids</taxon>
        <taxon>lamiids</taxon>
        <taxon>Lamiales</taxon>
        <taxon>Lamiaceae</taxon>
        <taxon>Nepetoideae</taxon>
        <taxon>Mentheae</taxon>
        <taxon>Salviinae</taxon>
        <taxon>Salvia</taxon>
        <taxon>Salvia subgen. Calosphace</taxon>
        <taxon>core Calosphace</taxon>
    </lineage>
</organism>
<dbReference type="EMBL" id="PNBA02000013">
    <property type="protein sequence ID" value="KAG6404553.1"/>
    <property type="molecule type" value="Genomic_DNA"/>
</dbReference>
<dbReference type="FunFam" id="3.80.10.10:FF:000383">
    <property type="entry name" value="Leucine-rich repeat receptor protein kinase EMS1"/>
    <property type="match status" value="1"/>
</dbReference>
<dbReference type="GO" id="GO:0051707">
    <property type="term" value="P:response to other organism"/>
    <property type="evidence" value="ECO:0007669"/>
    <property type="project" value="UniProtKB-ARBA"/>
</dbReference>
<dbReference type="Gene3D" id="3.80.10.10">
    <property type="entry name" value="Ribonuclease Inhibitor"/>
    <property type="match status" value="3"/>
</dbReference>
<feature type="compositionally biased region" description="Polar residues" evidence="12">
    <location>
        <begin position="92"/>
        <end position="112"/>
    </location>
</feature>
<dbReference type="PANTHER" id="PTHR48060:SF21">
    <property type="entry name" value="L DOMAIN-LIKE PROTEIN"/>
    <property type="match status" value="1"/>
</dbReference>
<evidence type="ECO:0000256" key="10">
    <source>
        <dbReference type="ARBA" id="ARBA00023136"/>
    </source>
</evidence>
<evidence type="ECO:0000256" key="11">
    <source>
        <dbReference type="ARBA" id="ARBA00023180"/>
    </source>
</evidence>
<keyword evidence="7" id="KW-0732">Signal</keyword>
<keyword evidence="15" id="KW-1185">Reference proteome</keyword>
<gene>
    <name evidence="14" type="ORF">SASPL_136802</name>
</gene>
<evidence type="ECO:0000256" key="8">
    <source>
        <dbReference type="ARBA" id="ARBA00022737"/>
    </source>
</evidence>
<keyword evidence="4" id="KW-1003">Cell membrane</keyword>
<keyword evidence="11" id="KW-0325">Glycoprotein</keyword>
<dbReference type="AlphaFoldDB" id="A0A8X8X2N2"/>
<accession>A0A8X8X2N2</accession>
<proteinExistence type="inferred from homology"/>
<evidence type="ECO:0000256" key="1">
    <source>
        <dbReference type="ARBA" id="ARBA00004236"/>
    </source>
</evidence>
<evidence type="ECO:0000259" key="13">
    <source>
        <dbReference type="Pfam" id="PF08263"/>
    </source>
</evidence>
<comment type="caution">
    <text evidence="14">The sequence shown here is derived from an EMBL/GenBank/DDBJ whole genome shotgun (WGS) entry which is preliminary data.</text>
</comment>
<feature type="region of interest" description="Disordered" evidence="12">
    <location>
        <begin position="79"/>
        <end position="115"/>
    </location>
</feature>
<name>A0A8X8X2N2_SALSN</name>
<keyword evidence="6" id="KW-0812">Transmembrane</keyword>
<dbReference type="Pfam" id="PF08263">
    <property type="entry name" value="LRRNT_2"/>
    <property type="match status" value="1"/>
</dbReference>
<sequence length="708" mass="77230">MAEYRDQLSEGSEDVIAPNDVFAQVVGKDRPGQVRMMGQGVCPSDVWNGTPINTSDRLISEYRETIARLEAMLGAQQRPCASQADARPNAIASESRSLRSTTAETDQGTLQRNFLPPPSPSLRCAAIAVTPLSFPHLCHSAAAVQDLSASSLPGQPPLLQIETAAEIPAAARTLLLRHSLLSPPFSRAAVVRHSLLLSKCCRYLSKHCSAVTVAGARLPSASWQRRCTPPPWESVVVAVCPCSPLLLALAATAGHAQFTKTETIPTHLPRFQLGAASRLSIAAIDTVLPLSLSQHRRRHHTAIQPLPSSSVGSDAATHNRLATDINTDRSSLLALKSQITSDPSNILNKNWSTEASVCSWIGVTCDFLLNRVTKLNISNMGLVGTIPPEIGNLSSLVSLDMIDNSFHGPIPPSIFNMSNLEVLSLRNNSLSSSLPLDMCIHNLDRLKILSISDNEMYGNIPSSLEQCSQLEFLNLYNNKFDGFVPRELGNLTKLQTLNIGANKLTGNISEEIGRLTNLQGLRMRSNKLKGTLPETIFSMSSLQYADFAYNELSGPLSPQIGNMTSLLRIGLESKVVLSFFIPLKIFFNICPFQSLKLVILGTIPKEIGRLPNFERLSMSGNDFSGSLPREIGNLTIMYGLFIHSNELSGHIPAEIGRLVNLVELQLEINHFEGSLPKEIGNMTLLSYLWLNNNNFTALCNMYLILLDA</sequence>
<dbReference type="InterPro" id="IPR001611">
    <property type="entry name" value="Leu-rich_rpt"/>
</dbReference>
<evidence type="ECO:0000256" key="12">
    <source>
        <dbReference type="SAM" id="MobiDB-lite"/>
    </source>
</evidence>
<protein>
    <recommendedName>
        <fullName evidence="13">Leucine-rich repeat-containing N-terminal plant-type domain-containing protein</fullName>
    </recommendedName>
</protein>
<keyword evidence="8" id="KW-0677">Repeat</keyword>
<dbReference type="GO" id="GO:0006952">
    <property type="term" value="P:defense response"/>
    <property type="evidence" value="ECO:0007669"/>
    <property type="project" value="UniProtKB-ARBA"/>
</dbReference>
<dbReference type="PANTHER" id="PTHR48060">
    <property type="entry name" value="DNA DAMAGE-REPAIR/TOLERATION PROTEIN DRT100"/>
    <property type="match status" value="1"/>
</dbReference>
<reference evidence="14" key="1">
    <citation type="submission" date="2018-01" db="EMBL/GenBank/DDBJ databases">
        <authorList>
            <person name="Mao J.F."/>
        </authorList>
    </citation>
    <scope>NUCLEOTIDE SEQUENCE</scope>
    <source>
        <strain evidence="14">Huo1</strain>
        <tissue evidence="14">Leaf</tissue>
    </source>
</reference>
<dbReference type="Proteomes" id="UP000298416">
    <property type="component" value="Unassembled WGS sequence"/>
</dbReference>
<keyword evidence="5" id="KW-0433">Leucine-rich repeat</keyword>